<dbReference type="Pfam" id="PF01758">
    <property type="entry name" value="SBF"/>
    <property type="match status" value="1"/>
</dbReference>
<keyword evidence="8" id="KW-0732">Signal</keyword>
<feature type="transmembrane region" description="Helical" evidence="7">
    <location>
        <begin position="414"/>
        <end position="433"/>
    </location>
</feature>
<keyword evidence="4" id="KW-0769">Symport</keyword>
<accession>W8B831</accession>
<dbReference type="InterPro" id="IPR004710">
    <property type="entry name" value="Bilac:Na_transpt"/>
</dbReference>
<reference evidence="9" key="1">
    <citation type="submission" date="2013-07" db="EMBL/GenBank/DDBJ databases">
        <authorList>
            <person name="Geib S."/>
        </authorList>
    </citation>
    <scope>NUCLEOTIDE SEQUENCE</scope>
</reference>
<sequence length="479" mass="53025">MRRKMQYLLLLLALLCTLNVAAAAVGGAGLEVDENHTKAVNWSVQFEYEQLNMTMKQMQKVSFVITVVETPTSLENNAQFHVMNDNVDVAHIDQMEMSLTSRLDGVMKMRGTFNVEAKLLGYTHIYLELRRVGFETVQSQATMKVIVTRTMTLADIAFNIAVACFVIIIYVNFGAVLDLEDLKRIALRPVGPAIGLFCQFVIMPVLSFLIGYLLFHDMIELRLGLFFLGVSPAGGSSNIFAVLLNGNLNLSITMTAISNLAAFGMMPLWIFTLGALIFRDGNFAIPYRSIASVSCTLCVPIAIGVMLQRYAPDVTGKMSKLLKPISLLLILTITIFGCVLNSYMLKLFTPKILIGSCILPWLGYVIGWLIATILRQPPKDAITIAIETGIQNIGIAIFMLNFTLPQPQADMTSAVPMANSMVTPLPLLLIYFLKLCFCRNSEKSAKEEINEIKETELVAMMASGREKEYAKSAQRTNLV</sequence>
<dbReference type="GO" id="GO:0015293">
    <property type="term" value="F:symporter activity"/>
    <property type="evidence" value="ECO:0007669"/>
    <property type="project" value="UniProtKB-KW"/>
</dbReference>
<feature type="transmembrane region" description="Helical" evidence="7">
    <location>
        <begin position="352"/>
        <end position="374"/>
    </location>
</feature>
<keyword evidence="3 7" id="KW-0812">Transmembrane</keyword>
<feature type="transmembrane region" description="Helical" evidence="7">
    <location>
        <begin position="381"/>
        <end position="402"/>
    </location>
</feature>
<keyword evidence="4" id="KW-0813">Transport</keyword>
<name>W8B831_CERCA</name>
<proteinExistence type="evidence at transcript level"/>
<feature type="transmembrane region" description="Helical" evidence="7">
    <location>
        <begin position="189"/>
        <end position="215"/>
    </location>
</feature>
<dbReference type="EMBL" id="GAMC01009175">
    <property type="protein sequence ID" value="JAB97380.1"/>
    <property type="molecule type" value="mRNA"/>
</dbReference>
<organism evidence="9">
    <name type="scientific">Ceratitis capitata</name>
    <name type="common">Mediterranean fruit fly</name>
    <name type="synonym">Tephritis capitata</name>
    <dbReference type="NCBI Taxonomy" id="7213"/>
    <lineage>
        <taxon>Eukaryota</taxon>
        <taxon>Metazoa</taxon>
        <taxon>Ecdysozoa</taxon>
        <taxon>Arthropoda</taxon>
        <taxon>Hexapoda</taxon>
        <taxon>Insecta</taxon>
        <taxon>Pterygota</taxon>
        <taxon>Neoptera</taxon>
        <taxon>Endopterygota</taxon>
        <taxon>Diptera</taxon>
        <taxon>Brachycera</taxon>
        <taxon>Muscomorpha</taxon>
        <taxon>Tephritoidea</taxon>
        <taxon>Tephritidae</taxon>
        <taxon>Ceratitis</taxon>
        <taxon>Ceratitis</taxon>
    </lineage>
</organism>
<gene>
    <name evidence="9" type="primary">SOAT</name>
</gene>
<comment type="subcellular location">
    <subcellularLocation>
        <location evidence="1">Membrane</location>
        <topology evidence="1">Multi-pass membrane protein</topology>
    </subcellularLocation>
</comment>
<feature type="signal peptide" evidence="8">
    <location>
        <begin position="1"/>
        <end position="23"/>
    </location>
</feature>
<evidence type="ECO:0000256" key="8">
    <source>
        <dbReference type="SAM" id="SignalP"/>
    </source>
</evidence>
<dbReference type="Gene3D" id="1.20.1530.20">
    <property type="match status" value="1"/>
</dbReference>
<evidence type="ECO:0000313" key="9">
    <source>
        <dbReference type="EMBL" id="JAB97380.1"/>
    </source>
</evidence>
<evidence type="ECO:0000256" key="4">
    <source>
        <dbReference type="ARBA" id="ARBA00022847"/>
    </source>
</evidence>
<keyword evidence="6 7" id="KW-0472">Membrane</keyword>
<evidence type="ECO:0000256" key="7">
    <source>
        <dbReference type="SAM" id="Phobius"/>
    </source>
</evidence>
<evidence type="ECO:0000256" key="2">
    <source>
        <dbReference type="ARBA" id="ARBA00006528"/>
    </source>
</evidence>
<dbReference type="InterPro" id="IPR002657">
    <property type="entry name" value="BilAc:Na_symport/Acr3"/>
</dbReference>
<feature type="chain" id="PRO_5004909024" evidence="8">
    <location>
        <begin position="24"/>
        <end position="479"/>
    </location>
</feature>
<dbReference type="PANTHER" id="PTHR10361:SF28">
    <property type="entry name" value="P3 PROTEIN-RELATED"/>
    <property type="match status" value="1"/>
</dbReference>
<dbReference type="InterPro" id="IPR038770">
    <property type="entry name" value="Na+/solute_symporter_sf"/>
</dbReference>
<dbReference type="GO" id="GO:0016020">
    <property type="term" value="C:membrane"/>
    <property type="evidence" value="ECO:0007669"/>
    <property type="project" value="UniProtKB-SubCell"/>
</dbReference>
<feature type="transmembrane region" description="Helical" evidence="7">
    <location>
        <begin position="290"/>
        <end position="307"/>
    </location>
</feature>
<evidence type="ECO:0000256" key="6">
    <source>
        <dbReference type="ARBA" id="ARBA00023136"/>
    </source>
</evidence>
<evidence type="ECO:0000256" key="5">
    <source>
        <dbReference type="ARBA" id="ARBA00022989"/>
    </source>
</evidence>
<reference evidence="9" key="2">
    <citation type="journal article" date="2014" name="BMC Genomics">
        <title>A genomic perspective to assessing quality of mass-reared SIT flies used in Mediterranean fruit fly (Ceratitis capitata) eradication in California.</title>
        <authorList>
            <person name="Calla B."/>
            <person name="Hall B."/>
            <person name="Hou S."/>
            <person name="Geib S.M."/>
        </authorList>
    </citation>
    <scope>NUCLEOTIDE SEQUENCE</scope>
</reference>
<protein>
    <submittedName>
        <fullName evidence="9">Solute carrier family 10 member 6</fullName>
    </submittedName>
</protein>
<keyword evidence="5 7" id="KW-1133">Transmembrane helix</keyword>
<feature type="transmembrane region" description="Helical" evidence="7">
    <location>
        <begin position="327"/>
        <end position="346"/>
    </location>
</feature>
<comment type="similarity">
    <text evidence="2">Belongs to the bile acid:sodium symporter (BASS) (TC 2.A.28) family.</text>
</comment>
<feature type="transmembrane region" description="Helical" evidence="7">
    <location>
        <begin position="156"/>
        <end position="177"/>
    </location>
</feature>
<dbReference type="PANTHER" id="PTHR10361">
    <property type="entry name" value="SODIUM-BILE ACID COTRANSPORTER"/>
    <property type="match status" value="1"/>
</dbReference>
<evidence type="ECO:0000256" key="3">
    <source>
        <dbReference type="ARBA" id="ARBA00022692"/>
    </source>
</evidence>
<dbReference type="OrthoDB" id="203097at2759"/>
<dbReference type="AlphaFoldDB" id="W8B831"/>
<feature type="transmembrane region" description="Helical" evidence="7">
    <location>
        <begin position="256"/>
        <end position="278"/>
    </location>
</feature>
<feature type="transmembrane region" description="Helical" evidence="7">
    <location>
        <begin position="221"/>
        <end position="244"/>
    </location>
</feature>
<evidence type="ECO:0000256" key="1">
    <source>
        <dbReference type="ARBA" id="ARBA00004141"/>
    </source>
</evidence>